<dbReference type="PANTHER" id="PTHR42951:SF14">
    <property type="entry name" value="METALLO-BETA-LACTAMASE SUPERFAMILY PROTEIN"/>
    <property type="match status" value="1"/>
</dbReference>
<dbReference type="Proteomes" id="UP001208888">
    <property type="component" value="Unassembled WGS sequence"/>
</dbReference>
<gene>
    <name evidence="2" type="ORF">NB703_003480</name>
</gene>
<evidence type="ECO:0000313" key="3">
    <source>
        <dbReference type="Proteomes" id="UP001208888"/>
    </source>
</evidence>
<dbReference type="InterPro" id="IPR050855">
    <property type="entry name" value="NDM-1-like"/>
</dbReference>
<organism evidence="2 3">
    <name type="scientific">Pantoea ananas</name>
    <name type="common">Erwinia uredovora</name>
    <dbReference type="NCBI Taxonomy" id="553"/>
    <lineage>
        <taxon>Bacteria</taxon>
        <taxon>Pseudomonadati</taxon>
        <taxon>Pseudomonadota</taxon>
        <taxon>Gammaproteobacteria</taxon>
        <taxon>Enterobacterales</taxon>
        <taxon>Erwiniaceae</taxon>
        <taxon>Pantoea</taxon>
    </lineage>
</organism>
<dbReference type="RefSeq" id="WP_239642694.1">
    <property type="nucleotide sequence ID" value="NZ_CP060818.1"/>
</dbReference>
<protein>
    <recommendedName>
        <fullName evidence="1">Metallo-beta-lactamase domain-containing protein</fullName>
    </recommendedName>
</protein>
<dbReference type="AlphaFoldDB" id="A0AAJ1FR71"/>
<accession>A0AAJ1FR71</accession>
<dbReference type="PANTHER" id="PTHR42951">
    <property type="entry name" value="METALLO-BETA-LACTAMASE DOMAIN-CONTAINING"/>
    <property type="match status" value="1"/>
</dbReference>
<dbReference type="InterPro" id="IPR036866">
    <property type="entry name" value="RibonucZ/Hydroxyglut_hydro"/>
</dbReference>
<feature type="domain" description="Metallo-beta-lactamase" evidence="1">
    <location>
        <begin position="21"/>
        <end position="208"/>
    </location>
</feature>
<sequence length="288" mass="33046">MNKMKLSTKTFVADDSNDGFGVTSTLIMGESDAILVDAQFTIANAHRLLAEIIESKKTLRKIFITHLHPDHYLGLEVIKEKYPEVEVFSYKEIADDINRAYDFKIDYWGKKTLKENGAKTKFNIKEKNEKVIYLEGEELIILGPMGGDCIEIAPIWIPSISTLIASDVVFSDVHIWIADMRTQERINLWMESLDKLEKLNPRVVIPGHAQKNSTFSPSAFSFTRSYIHNFLKLLKTTKNSKELISEVDRIYPGLPIRICLDYSAMILKDKMEWAGDWPESLRKLKTEL</sequence>
<dbReference type="CDD" id="cd07739">
    <property type="entry name" value="metallo-hydrolase-like_MBL-fold"/>
    <property type="match status" value="1"/>
</dbReference>
<dbReference type="Gene3D" id="3.60.15.10">
    <property type="entry name" value="Ribonuclease Z/Hydroxyacylglutathione hydrolase-like"/>
    <property type="match status" value="1"/>
</dbReference>
<dbReference type="SMART" id="SM00849">
    <property type="entry name" value="Lactamase_B"/>
    <property type="match status" value="1"/>
</dbReference>
<dbReference type="EMBL" id="JANFVX010000014">
    <property type="protein sequence ID" value="MCW0345387.1"/>
    <property type="molecule type" value="Genomic_DNA"/>
</dbReference>
<dbReference type="SUPFAM" id="SSF56281">
    <property type="entry name" value="Metallo-hydrolase/oxidoreductase"/>
    <property type="match status" value="1"/>
</dbReference>
<evidence type="ECO:0000259" key="1">
    <source>
        <dbReference type="SMART" id="SM00849"/>
    </source>
</evidence>
<dbReference type="Pfam" id="PF00753">
    <property type="entry name" value="Lactamase_B"/>
    <property type="match status" value="1"/>
</dbReference>
<comment type="caution">
    <text evidence="2">The sequence shown here is derived from an EMBL/GenBank/DDBJ whole genome shotgun (WGS) entry which is preliminary data.</text>
</comment>
<dbReference type="InterPro" id="IPR001279">
    <property type="entry name" value="Metallo-B-lactamas"/>
</dbReference>
<name>A0AAJ1FR71_PANAN</name>
<evidence type="ECO:0000313" key="2">
    <source>
        <dbReference type="EMBL" id="MCW0345387.1"/>
    </source>
</evidence>
<proteinExistence type="predicted"/>
<reference evidence="2" key="1">
    <citation type="submission" date="2022-06" db="EMBL/GenBank/DDBJ databases">
        <title>Dynamics of rice microbiomes reveals core vertical transmitted seed endophytes.</title>
        <authorList>
            <person name="Liao K."/>
            <person name="Zhang X."/>
        </authorList>
    </citation>
    <scope>NUCLEOTIDE SEQUENCE</scope>
    <source>
        <strain evidence="2">JT1-17</strain>
    </source>
</reference>